<reference evidence="4 5" key="1">
    <citation type="submission" date="2020-02" db="EMBL/GenBank/DDBJ databases">
        <authorList>
            <person name="Ferguson B K."/>
        </authorList>
    </citation>
    <scope>NUCLEOTIDE SEQUENCE [LARGE SCALE GENOMIC DNA]</scope>
</reference>
<evidence type="ECO:0000313" key="5">
    <source>
        <dbReference type="Proteomes" id="UP000479190"/>
    </source>
</evidence>
<feature type="repeat" description="ANK" evidence="3">
    <location>
        <begin position="732"/>
        <end position="769"/>
    </location>
</feature>
<protein>
    <submittedName>
        <fullName evidence="4">Uncharacterized protein</fullName>
    </submittedName>
</protein>
<proteinExistence type="predicted"/>
<feature type="repeat" description="ANK" evidence="3">
    <location>
        <begin position="47"/>
        <end position="84"/>
    </location>
</feature>
<organism evidence="4 5">
    <name type="scientific">Trichogramma brassicae</name>
    <dbReference type="NCBI Taxonomy" id="86971"/>
    <lineage>
        <taxon>Eukaryota</taxon>
        <taxon>Metazoa</taxon>
        <taxon>Ecdysozoa</taxon>
        <taxon>Arthropoda</taxon>
        <taxon>Hexapoda</taxon>
        <taxon>Insecta</taxon>
        <taxon>Pterygota</taxon>
        <taxon>Neoptera</taxon>
        <taxon>Endopterygota</taxon>
        <taxon>Hymenoptera</taxon>
        <taxon>Apocrita</taxon>
        <taxon>Proctotrupomorpha</taxon>
        <taxon>Chalcidoidea</taxon>
        <taxon>Trichogrammatidae</taxon>
        <taxon>Trichogramma</taxon>
    </lineage>
</organism>
<dbReference type="PANTHER" id="PTHR24198">
    <property type="entry name" value="ANKYRIN REPEAT AND PROTEIN KINASE DOMAIN-CONTAINING PROTEIN"/>
    <property type="match status" value="1"/>
</dbReference>
<dbReference type="Gene3D" id="1.25.40.20">
    <property type="entry name" value="Ankyrin repeat-containing domain"/>
    <property type="match status" value="6"/>
</dbReference>
<feature type="repeat" description="ANK" evidence="3">
    <location>
        <begin position="13"/>
        <end position="45"/>
    </location>
</feature>
<evidence type="ECO:0000256" key="2">
    <source>
        <dbReference type="ARBA" id="ARBA00023043"/>
    </source>
</evidence>
<gene>
    <name evidence="4" type="ORF">TBRA_LOCUS2060</name>
</gene>
<dbReference type="InterPro" id="IPR002110">
    <property type="entry name" value="Ankyrin_rpt"/>
</dbReference>
<dbReference type="PANTHER" id="PTHR24198:SF165">
    <property type="entry name" value="ANKYRIN REPEAT-CONTAINING PROTEIN-RELATED"/>
    <property type="match status" value="1"/>
</dbReference>
<dbReference type="SMART" id="SM00248">
    <property type="entry name" value="ANK"/>
    <property type="match status" value="16"/>
</dbReference>
<feature type="repeat" description="ANK" evidence="3">
    <location>
        <begin position="812"/>
        <end position="844"/>
    </location>
</feature>
<dbReference type="PROSITE" id="PS50297">
    <property type="entry name" value="ANK_REP_REGION"/>
    <property type="match status" value="8"/>
</dbReference>
<dbReference type="Pfam" id="PF12796">
    <property type="entry name" value="Ank_2"/>
    <property type="match status" value="4"/>
</dbReference>
<sequence length="1179" mass="135928">MFNRFDANYVDEDGLTHFHVACKYGCMGVVKKFLELGQDPNIIWKKTGDSPLHLALKPLPVTSARTRTVELLLRNGADPNLPNSINHRTPLHLICLHIGDRSDFIEVFFDITDELNRPAQIDARDKFGRTPLHLALSTWHKNTTKSLLRRGANPNSADIKGWTALHIISSQVDYGGFVDMFFEYNDELHRQVQVDPRDEFGNTPLHLALKHKDRRTAATLLRRGADANAANADGSTPLHTICQKYWDDDSARIFLETNDESNWPIEVDARDNLGRTPLQLAVAYLMPSTVGVLLNRGADLSGFVFPNESNLDDSFKCIINNGRIPRKLTFASGLSAVVERLEKRGYELSRSDAVTIMKLFSKHGLSEKSTNLAKRWYDDEAFAREAKESMVNSSLSLHDLIQLRPDEAAKFLKHEDYCRFSYAVESWKFTEAHREAYDAHLSEPISRGFYRRWAMDPFMELMKYRLPHLPCEMIMDYLENEDLFRICIYSWWTPSVIESVSDEGAYEWAATRISQGCRVIWFDTKKARELLASVKAGTPNYTNDRDKNFNRIYQHVIYIKDLDTEYDDHHVRIENLSRKSRFGDQRRATRTSRSTCDFDRRWQGRLPDLENYFCRDDIDWLLTEALIYRRSFSTIVKFVVRTGYRDEPELDTYGKPILQRTTLLHRTAIEDWLSLQTFVNCELFKMFNRFDANYVDEDGLTHFHVACKYGCMGVVKKFFELGQDPNIIWKKTGDSPLHLALKRLPATNARTRTVELLLRNGADPNMPNSINHRTPLHLICLHIGDRSDFIEVFFDITDELNRPAQIDARDKFGRTPLHLALWRCHKNTTKSLLRRGANPNSADIKGWTALHIISSRVDYGGFVEMFFEYNDELHRQVQVDPRDEFGNTPLHLALKHKDRRTAATLLRRGADANAANADGSTPLHTICQKYWDDDSARIFLETNDESNWPIEVDARDNLGRTPLQLAVAYLMPSTVGVLLNRGADLSGFVFPNESNLDDSFKCIINNGRIPRKLTFASGLSAVVERLEKRGYELSRSDAVTIMKLFSKHGLSEKSTNLAKRWYDDEAFAREAKESMVNSSLSLHDLIQLRPDEAAKFLKHEDYCRFSYAVESWKFTEAHREAYDAHLSEPISRGFYRRWAMDPFMELMKYRLPHLPCEMIMDYLENEDLFRICVAASGQS</sequence>
<feature type="repeat" description="ANK" evidence="3">
    <location>
        <begin position="273"/>
        <end position="301"/>
    </location>
</feature>
<evidence type="ECO:0000256" key="1">
    <source>
        <dbReference type="ARBA" id="ARBA00022737"/>
    </source>
</evidence>
<dbReference type="Proteomes" id="UP000479190">
    <property type="component" value="Unassembled WGS sequence"/>
</dbReference>
<keyword evidence="2 3" id="KW-0040">ANK repeat</keyword>
<feature type="repeat" description="ANK" evidence="3">
    <location>
        <begin position="885"/>
        <end position="917"/>
    </location>
</feature>
<dbReference type="EMBL" id="CADCXV010000413">
    <property type="protein sequence ID" value="CAB0030044.1"/>
    <property type="molecule type" value="Genomic_DNA"/>
</dbReference>
<accession>A0A6H5I0P2</accession>
<dbReference type="PROSITE" id="PS50088">
    <property type="entry name" value="ANK_REPEAT"/>
    <property type="match status" value="9"/>
</dbReference>
<feature type="repeat" description="ANK" evidence="3">
    <location>
        <begin position="127"/>
        <end position="159"/>
    </location>
</feature>
<evidence type="ECO:0000313" key="4">
    <source>
        <dbReference type="EMBL" id="CAB0030044.1"/>
    </source>
</evidence>
<name>A0A6H5I0P2_9HYME</name>
<dbReference type="AlphaFoldDB" id="A0A6H5I0P2"/>
<dbReference type="OrthoDB" id="496981at2759"/>
<feature type="repeat" description="ANK" evidence="3">
    <location>
        <begin position="200"/>
        <end position="232"/>
    </location>
</feature>
<dbReference type="SUPFAM" id="SSF48403">
    <property type="entry name" value="Ankyrin repeat"/>
    <property type="match status" value="2"/>
</dbReference>
<dbReference type="InterPro" id="IPR036770">
    <property type="entry name" value="Ankyrin_rpt-contain_sf"/>
</dbReference>
<feature type="repeat" description="ANK" evidence="3">
    <location>
        <begin position="958"/>
        <end position="986"/>
    </location>
</feature>
<evidence type="ECO:0000256" key="3">
    <source>
        <dbReference type="PROSITE-ProRule" id="PRU00023"/>
    </source>
</evidence>
<keyword evidence="5" id="KW-1185">Reference proteome</keyword>
<keyword evidence="1" id="KW-0677">Repeat</keyword>